<feature type="region of interest" description="Disordered" evidence="1">
    <location>
        <begin position="90"/>
        <end position="121"/>
    </location>
</feature>
<reference evidence="2 3" key="1">
    <citation type="submission" date="2017-12" db="EMBL/GenBank/DDBJ databases">
        <authorList>
            <person name="Pombert J.-F."/>
            <person name="Haag K.L."/>
            <person name="Ebert D."/>
        </authorList>
    </citation>
    <scope>NUCLEOTIDE SEQUENCE [LARGE SCALE GENOMIC DNA]</scope>
    <source>
        <strain evidence="2">IL-G-3</strain>
    </source>
</reference>
<dbReference type="EMBL" id="PITK01000017">
    <property type="protein sequence ID" value="TBU20846.1"/>
    <property type="molecule type" value="Genomic_DNA"/>
</dbReference>
<dbReference type="AlphaFoldDB" id="A0A4Q9M5L6"/>
<sequence>MLFFGQPDFNNQLSESIIVENEASTIVHAIYIDPDIVLVEENAAYTQWSLEIGSYVHEEFTETLTTVIADDLASDRKILFDRCSRQNANDSRNYINSSPTFDSQEEYSPNPTCDNKSSYKQSGKGLVEKDAAEFSRFNSSYTNKKNISDYRMEKSLEKKYKRRKSYSSFSGNKRQYPPGIYTGRRVKDETSTRKIHRNRNTFKRKYDPVIEQNLTAKDCKKIKTLIRAEEIGTQDTPRTKSNLDIEDNPEAFTDIKLSELPIYQLELIGEKLKNELDEVKKECLTKAINTKNKSHVMFIDSSELEVGRRDIITFIKADFDINAIYVLEDTKFFLELIKYVDQNEKLFWKNSGFSELSEIKNLKDKLLDRIGKFNFCKHDSPFLAYFPGLIHMKLFVENLIIEDINLVKNACLWILLLKYVESLTFVSIKDPNASGKCHKTYFNSKYKGYKIYAGNEYILCKMKELYETFDAIVRHVFLKAKISTKFSVMFDFIRINLQLSHTDIYVSDRKRIVFSKVLTDCILRTKPEVISSFILQLKNQKCSNLNLEFFFNSTNKFLKAIFSKSIELNDVDIKDIKAFYVEVALAYIDFFKKEAACLDFSNEKYPKCIQKMVKIVKEVFETDQVQKQIKKLTDLTALMSVTEDLCFLSNYIIKSGLNNQAYSEIYQSHTFKACKFRLSKNSILFATIKQQKINLI</sequence>
<evidence type="ECO:0000313" key="3">
    <source>
        <dbReference type="Proteomes" id="UP000292282"/>
    </source>
</evidence>
<name>A0A4Q9M5L6_9MICR</name>
<gene>
    <name evidence="2" type="ORF">CWI38_0017p0070</name>
</gene>
<dbReference type="Proteomes" id="UP000292282">
    <property type="component" value="Unassembled WGS sequence"/>
</dbReference>
<evidence type="ECO:0000256" key="1">
    <source>
        <dbReference type="SAM" id="MobiDB-lite"/>
    </source>
</evidence>
<accession>A0A4Q9M5L6</accession>
<organism evidence="2 3">
    <name type="scientific">Hamiltosporidium tvaerminnensis</name>
    <dbReference type="NCBI Taxonomy" id="1176355"/>
    <lineage>
        <taxon>Eukaryota</taxon>
        <taxon>Fungi</taxon>
        <taxon>Fungi incertae sedis</taxon>
        <taxon>Microsporidia</taxon>
        <taxon>Dubosqiidae</taxon>
        <taxon>Hamiltosporidium</taxon>
    </lineage>
</organism>
<feature type="region of interest" description="Disordered" evidence="1">
    <location>
        <begin position="163"/>
        <end position="192"/>
    </location>
</feature>
<dbReference type="VEuPathDB" id="MicrosporidiaDB:CWI38_0017p0070"/>
<protein>
    <submittedName>
        <fullName evidence="2">Uncharacterized protein</fullName>
    </submittedName>
</protein>
<keyword evidence="3" id="KW-1185">Reference proteome</keyword>
<evidence type="ECO:0000313" key="2">
    <source>
        <dbReference type="EMBL" id="TBU20846.1"/>
    </source>
</evidence>
<proteinExistence type="predicted"/>
<comment type="caution">
    <text evidence="2">The sequence shown here is derived from an EMBL/GenBank/DDBJ whole genome shotgun (WGS) entry which is preliminary data.</text>
</comment>